<dbReference type="RefSeq" id="WP_206706759.1">
    <property type="nucleotide sequence ID" value="NZ_CP059066.1"/>
</dbReference>
<proteinExistence type="predicted"/>
<sequence>MIDMGIDEKSISLLKAFIPFATPDNRVLIETFLTFIDVFNAPPGKAVNPNAVEKLFNLINARDNSEVSALFEESYSKQPSAEDIVNFIETIMNNFLKPKYKPDGSPETDKVPETDKEVE</sequence>
<reference evidence="2" key="1">
    <citation type="submission" date="2020-07" db="EMBL/GenBank/DDBJ databases">
        <title>Koleobacter methoxysyntrophicus gen. nov., sp. nov., a novel anaerobic bacterium isolated from deep subsurface oil field and proposal of Koleobacterales ord. nov. in the phylum Firmicutes.</title>
        <authorList>
            <person name="Sakamoto S."/>
            <person name="Tamaki H."/>
        </authorList>
    </citation>
    <scope>NUCLEOTIDE SEQUENCE</scope>
    <source>
        <strain evidence="2">NRmbB1</strain>
    </source>
</reference>
<keyword evidence="3" id="KW-1185">Reference proteome</keyword>
<feature type="compositionally biased region" description="Basic and acidic residues" evidence="1">
    <location>
        <begin position="100"/>
        <end position="119"/>
    </location>
</feature>
<accession>A0A8A0RPA0</accession>
<evidence type="ECO:0000313" key="2">
    <source>
        <dbReference type="EMBL" id="QSQ09400.1"/>
    </source>
</evidence>
<evidence type="ECO:0000256" key="1">
    <source>
        <dbReference type="SAM" id="MobiDB-lite"/>
    </source>
</evidence>
<name>A0A8A0RPA0_9FIRM</name>
<dbReference type="AlphaFoldDB" id="A0A8A0RPA0"/>
<organism evidence="2 3">
    <name type="scientific">Koleobacter methoxysyntrophicus</name>
    <dbReference type="NCBI Taxonomy" id="2751313"/>
    <lineage>
        <taxon>Bacteria</taxon>
        <taxon>Bacillati</taxon>
        <taxon>Bacillota</taxon>
        <taxon>Clostridia</taxon>
        <taxon>Koleobacterales</taxon>
        <taxon>Koleobacteraceae</taxon>
        <taxon>Koleobacter</taxon>
    </lineage>
</organism>
<dbReference type="KEGG" id="kme:H0A61_01763"/>
<gene>
    <name evidence="2" type="ORF">H0A61_01763</name>
</gene>
<protein>
    <submittedName>
        <fullName evidence="2">Uncharacterized protein</fullName>
    </submittedName>
</protein>
<evidence type="ECO:0000313" key="3">
    <source>
        <dbReference type="Proteomes" id="UP000662904"/>
    </source>
</evidence>
<dbReference type="Proteomes" id="UP000662904">
    <property type="component" value="Chromosome"/>
</dbReference>
<feature type="region of interest" description="Disordered" evidence="1">
    <location>
        <begin position="98"/>
        <end position="119"/>
    </location>
</feature>
<dbReference type="EMBL" id="CP059066">
    <property type="protein sequence ID" value="QSQ09400.1"/>
    <property type="molecule type" value="Genomic_DNA"/>
</dbReference>